<dbReference type="Proteomes" id="UP001487305">
    <property type="component" value="Unassembled WGS sequence"/>
</dbReference>
<dbReference type="InterPro" id="IPR027417">
    <property type="entry name" value="P-loop_NTPase"/>
</dbReference>
<dbReference type="RefSeq" id="WP_245874318.1">
    <property type="nucleotide sequence ID" value="NZ_JBBNOP010000010.1"/>
</dbReference>
<gene>
    <name evidence="6" type="ORF">AAA083_11745</name>
</gene>
<dbReference type="Pfam" id="PF00005">
    <property type="entry name" value="ABC_tran"/>
    <property type="match status" value="1"/>
</dbReference>
<dbReference type="PROSITE" id="PS00211">
    <property type="entry name" value="ABC_TRANSPORTER_1"/>
    <property type="match status" value="1"/>
</dbReference>
<reference evidence="6 7" key="1">
    <citation type="submission" date="2024-04" db="EMBL/GenBank/DDBJ databases">
        <title>Human intestinal bacterial collection.</title>
        <authorList>
            <person name="Pauvert C."/>
            <person name="Hitch T.C.A."/>
            <person name="Clavel T."/>
        </authorList>
    </citation>
    <scope>NUCLEOTIDE SEQUENCE [LARGE SCALE GENOMIC DNA]</scope>
    <source>
        <strain evidence="6 7">CLA-KB-H42</strain>
    </source>
</reference>
<dbReference type="InterPro" id="IPR003439">
    <property type="entry name" value="ABC_transporter-like_ATP-bd"/>
</dbReference>
<dbReference type="InterPro" id="IPR015856">
    <property type="entry name" value="ABC_transpr_CbiO/EcfA_su"/>
</dbReference>
<evidence type="ECO:0000313" key="6">
    <source>
        <dbReference type="EMBL" id="MEQ3363647.1"/>
    </source>
</evidence>
<dbReference type="InterPro" id="IPR050095">
    <property type="entry name" value="ECF_ABC_transporter_ATP-bd"/>
</dbReference>
<keyword evidence="7" id="KW-1185">Reference proteome</keyword>
<evidence type="ECO:0000256" key="4">
    <source>
        <dbReference type="ARBA" id="ARBA00022840"/>
    </source>
</evidence>
<sequence length="286" mass="30538">MTAESKPIIDVQNVSFTYDGASRPALSSVGLTVREGDFLGIIGPSGAGKSTLIYSMNGIIPHYCKGDFFGSVLLGGNDTFETSLTDLSRIAATVFQDIDAQMVASMVEDEILFGLENFGVSRAEIEPRMAEALESVGISDLRHRAISSLSGGQKQKVAVAAVLALKPRVLLLDEPTGALDPASSRQIFELLRELNESCGITVVVVEQKIGLLAEFTRHLAVLSDGAVRYCGETRSVLRNAAELLAIGVNVPRVTTLSLLLHEEGYAVDRFAVNVEEAKSLIEGIVA</sequence>
<keyword evidence="3" id="KW-0547">Nucleotide-binding</keyword>
<feature type="domain" description="ABC transporter" evidence="5">
    <location>
        <begin position="9"/>
        <end position="249"/>
    </location>
</feature>
<evidence type="ECO:0000256" key="2">
    <source>
        <dbReference type="ARBA" id="ARBA00022448"/>
    </source>
</evidence>
<dbReference type="PANTHER" id="PTHR43553">
    <property type="entry name" value="HEAVY METAL TRANSPORTER"/>
    <property type="match status" value="1"/>
</dbReference>
<dbReference type="InterPro" id="IPR017871">
    <property type="entry name" value="ABC_transporter-like_CS"/>
</dbReference>
<dbReference type="PANTHER" id="PTHR43553:SF24">
    <property type="entry name" value="ENERGY-COUPLING FACTOR TRANSPORTER ATP-BINDING PROTEIN ECFA1"/>
    <property type="match status" value="1"/>
</dbReference>
<comment type="similarity">
    <text evidence="1">Belongs to the ABC transporter superfamily.</text>
</comment>
<keyword evidence="2" id="KW-0813">Transport</keyword>
<dbReference type="EMBL" id="JBBNOP010000010">
    <property type="protein sequence ID" value="MEQ3363647.1"/>
    <property type="molecule type" value="Genomic_DNA"/>
</dbReference>
<dbReference type="CDD" id="cd03225">
    <property type="entry name" value="ABC_cobalt_CbiO_domain1"/>
    <property type="match status" value="1"/>
</dbReference>
<accession>A0ABV1JHV2</accession>
<name>A0ABV1JHV2_9ACTN</name>
<evidence type="ECO:0000313" key="7">
    <source>
        <dbReference type="Proteomes" id="UP001487305"/>
    </source>
</evidence>
<proteinExistence type="inferred from homology"/>
<comment type="caution">
    <text evidence="6">The sequence shown here is derived from an EMBL/GenBank/DDBJ whole genome shotgun (WGS) entry which is preliminary data.</text>
</comment>
<evidence type="ECO:0000256" key="1">
    <source>
        <dbReference type="ARBA" id="ARBA00005417"/>
    </source>
</evidence>
<protein>
    <submittedName>
        <fullName evidence="6">ABC transporter ATP-binding protein</fullName>
    </submittedName>
</protein>
<keyword evidence="4 6" id="KW-0067">ATP-binding</keyword>
<dbReference type="SUPFAM" id="SSF52540">
    <property type="entry name" value="P-loop containing nucleoside triphosphate hydrolases"/>
    <property type="match status" value="1"/>
</dbReference>
<organism evidence="6 7">
    <name type="scientific">Raoultibacter massiliensis</name>
    <dbReference type="NCBI Taxonomy" id="1852371"/>
    <lineage>
        <taxon>Bacteria</taxon>
        <taxon>Bacillati</taxon>
        <taxon>Actinomycetota</taxon>
        <taxon>Coriobacteriia</taxon>
        <taxon>Eggerthellales</taxon>
        <taxon>Eggerthellaceae</taxon>
        <taxon>Raoultibacter</taxon>
    </lineage>
</organism>
<dbReference type="InterPro" id="IPR003593">
    <property type="entry name" value="AAA+_ATPase"/>
</dbReference>
<dbReference type="Gene3D" id="3.40.50.300">
    <property type="entry name" value="P-loop containing nucleotide triphosphate hydrolases"/>
    <property type="match status" value="1"/>
</dbReference>
<evidence type="ECO:0000259" key="5">
    <source>
        <dbReference type="PROSITE" id="PS50893"/>
    </source>
</evidence>
<dbReference type="PROSITE" id="PS50893">
    <property type="entry name" value="ABC_TRANSPORTER_2"/>
    <property type="match status" value="1"/>
</dbReference>
<evidence type="ECO:0000256" key="3">
    <source>
        <dbReference type="ARBA" id="ARBA00022741"/>
    </source>
</evidence>
<dbReference type="SMART" id="SM00382">
    <property type="entry name" value="AAA"/>
    <property type="match status" value="1"/>
</dbReference>
<dbReference type="GO" id="GO:0005524">
    <property type="term" value="F:ATP binding"/>
    <property type="evidence" value="ECO:0007669"/>
    <property type="project" value="UniProtKB-KW"/>
</dbReference>